<evidence type="ECO:0000313" key="3">
    <source>
        <dbReference type="Proteomes" id="UP001148838"/>
    </source>
</evidence>
<dbReference type="EMBL" id="JAJSOF020000042">
    <property type="protein sequence ID" value="KAJ4425603.1"/>
    <property type="molecule type" value="Genomic_DNA"/>
</dbReference>
<comment type="caution">
    <text evidence="2">The sequence shown here is derived from an EMBL/GenBank/DDBJ whole genome shotgun (WGS) entry which is preliminary data.</text>
</comment>
<sequence length="234" mass="26816">MEMTASLTLWQRSEQHGFRYSTMVSDGDSKTYKHLLRNKVYGADIEKEKCINHVAKRMGTALRNLVKDERTRGTTLGGRSHGSLKDSTIIIISNYYRNAMYQHKGEKEGMKNAIYAILHHCRSTDEKPDHRKCQKGEDSWCFFNRALARNERPGCHVDNVHNPLRGTIITKVIPEFQSLASNELLDRCLEGRTQNDNEALHSLIWSKCPKEVFVTKQRVTICVRLSVNTILAVP</sequence>
<name>A0ABQ8RVA1_PERAM</name>
<evidence type="ECO:0000259" key="1">
    <source>
        <dbReference type="Pfam" id="PF20700"/>
    </source>
</evidence>
<keyword evidence="3" id="KW-1185">Reference proteome</keyword>
<evidence type="ECO:0000313" key="2">
    <source>
        <dbReference type="EMBL" id="KAJ4425603.1"/>
    </source>
</evidence>
<dbReference type="PANTHER" id="PTHR33309:SF3">
    <property type="entry name" value="CCHC-TYPE DOMAIN-CONTAINING PROTEIN"/>
    <property type="match status" value="1"/>
</dbReference>
<accession>A0ABQ8RVA1</accession>
<feature type="domain" description="Mutator-like transposase" evidence="1">
    <location>
        <begin position="1"/>
        <end position="141"/>
    </location>
</feature>
<dbReference type="PANTHER" id="PTHR33309">
    <property type="entry name" value="KERATIN, ULTRA HIGH-SULFUR MATRIX PROTEIN-LIKE"/>
    <property type="match status" value="1"/>
</dbReference>
<dbReference type="Pfam" id="PF20700">
    <property type="entry name" value="Mutator"/>
    <property type="match status" value="1"/>
</dbReference>
<protein>
    <recommendedName>
        <fullName evidence="1">Mutator-like transposase domain-containing protein</fullName>
    </recommendedName>
</protein>
<reference evidence="2 3" key="1">
    <citation type="journal article" date="2022" name="Allergy">
        <title>Genome assembly and annotation of Periplaneta americana reveal a comprehensive cockroach allergen profile.</title>
        <authorList>
            <person name="Wang L."/>
            <person name="Xiong Q."/>
            <person name="Saelim N."/>
            <person name="Wang L."/>
            <person name="Nong W."/>
            <person name="Wan A.T."/>
            <person name="Shi M."/>
            <person name="Liu X."/>
            <person name="Cao Q."/>
            <person name="Hui J.H.L."/>
            <person name="Sookrung N."/>
            <person name="Leung T.F."/>
            <person name="Tungtrongchitr A."/>
            <person name="Tsui S.K.W."/>
        </authorList>
    </citation>
    <scope>NUCLEOTIDE SEQUENCE [LARGE SCALE GENOMIC DNA]</scope>
    <source>
        <strain evidence="2">PWHHKU_190912</strain>
    </source>
</reference>
<organism evidence="2 3">
    <name type="scientific">Periplaneta americana</name>
    <name type="common">American cockroach</name>
    <name type="synonym">Blatta americana</name>
    <dbReference type="NCBI Taxonomy" id="6978"/>
    <lineage>
        <taxon>Eukaryota</taxon>
        <taxon>Metazoa</taxon>
        <taxon>Ecdysozoa</taxon>
        <taxon>Arthropoda</taxon>
        <taxon>Hexapoda</taxon>
        <taxon>Insecta</taxon>
        <taxon>Pterygota</taxon>
        <taxon>Neoptera</taxon>
        <taxon>Polyneoptera</taxon>
        <taxon>Dictyoptera</taxon>
        <taxon>Blattodea</taxon>
        <taxon>Blattoidea</taxon>
        <taxon>Blattidae</taxon>
        <taxon>Blattinae</taxon>
        <taxon>Periplaneta</taxon>
    </lineage>
</organism>
<dbReference type="InterPro" id="IPR049012">
    <property type="entry name" value="Mutator_transp_dom"/>
</dbReference>
<proteinExistence type="predicted"/>
<dbReference type="Proteomes" id="UP001148838">
    <property type="component" value="Unassembled WGS sequence"/>
</dbReference>
<gene>
    <name evidence="2" type="ORF">ANN_27799</name>
</gene>